<evidence type="ECO:0000256" key="2">
    <source>
        <dbReference type="ARBA" id="ARBA00022803"/>
    </source>
</evidence>
<name>M4BK40_HYAAE</name>
<feature type="region of interest" description="Disordered" evidence="3">
    <location>
        <begin position="57"/>
        <end position="85"/>
    </location>
</feature>
<keyword evidence="2" id="KW-0802">TPR repeat</keyword>
<evidence type="ECO:0000313" key="5">
    <source>
        <dbReference type="Proteomes" id="UP000011713"/>
    </source>
</evidence>
<sequence length="336" mass="37982">MATDKTNSAVEMEKDVGAEEEEVEQGGKARVATEDDFQPDPKVYDWTQTYEKWDAWEDPEELAKQERETRERRDRASKAPLGCNHDHSAEQKLMDMTTAAKLAACDDFRVLGNLFYGHGQYQRAAFHYHRALVYFEYVFTDTDEEETEAEALKLKLLLNFAACRLKTVHLDDTVHHLNQALDIDGGNVKALYRRAQAYRLMDKFDLAQRDLARAVDLSRAADESKSAASHLMQEKRLLKAKTLAYKLRTKQVSDAMFGNKGEQQVTALQSTARGNANGLCPPDLGSMTLNLSKSSDSGMMLSRDEFECLSTLQPSTRGLEELQTLIRKLAERATET</sequence>
<protein>
    <submittedName>
        <fullName evidence="4">Uncharacterized protein</fullName>
    </submittedName>
</protein>
<dbReference type="OMA" id="QIACTHD"/>
<feature type="region of interest" description="Disordered" evidence="3">
    <location>
        <begin position="1"/>
        <end position="42"/>
    </location>
</feature>
<evidence type="ECO:0000256" key="3">
    <source>
        <dbReference type="SAM" id="MobiDB-lite"/>
    </source>
</evidence>
<reference evidence="4" key="2">
    <citation type="submission" date="2015-06" db="UniProtKB">
        <authorList>
            <consortium name="EnsemblProtists"/>
        </authorList>
    </citation>
    <scope>IDENTIFICATION</scope>
    <source>
        <strain evidence="4">Emoy2</strain>
    </source>
</reference>
<dbReference type="PANTHER" id="PTHR11242">
    <property type="entry name" value="ARYL HYDROCARBON RECEPTOR INTERACTING PROTEIN RELATED"/>
    <property type="match status" value="1"/>
</dbReference>
<dbReference type="eggNOG" id="KOG0543">
    <property type="taxonomic scope" value="Eukaryota"/>
</dbReference>
<keyword evidence="1" id="KW-0677">Repeat</keyword>
<dbReference type="InterPro" id="IPR011990">
    <property type="entry name" value="TPR-like_helical_dom_sf"/>
</dbReference>
<dbReference type="EMBL" id="JH598343">
    <property type="status" value="NOT_ANNOTATED_CDS"/>
    <property type="molecule type" value="Genomic_DNA"/>
</dbReference>
<evidence type="ECO:0000256" key="1">
    <source>
        <dbReference type="ARBA" id="ARBA00022737"/>
    </source>
</evidence>
<dbReference type="SUPFAM" id="SSF48452">
    <property type="entry name" value="TPR-like"/>
    <property type="match status" value="1"/>
</dbReference>
<proteinExistence type="predicted"/>
<dbReference type="AlphaFoldDB" id="M4BK40"/>
<dbReference type="InterPro" id="IPR019734">
    <property type="entry name" value="TPR_rpt"/>
</dbReference>
<feature type="compositionally biased region" description="Basic and acidic residues" evidence="3">
    <location>
        <begin position="57"/>
        <end position="77"/>
    </location>
</feature>
<dbReference type="HOGENOM" id="CLU_071955_0_0_1"/>
<dbReference type="PANTHER" id="PTHR11242:SF0">
    <property type="entry name" value="TPR_REGION DOMAIN-CONTAINING PROTEIN"/>
    <property type="match status" value="1"/>
</dbReference>
<dbReference type="VEuPathDB" id="FungiDB:HpaG806772"/>
<dbReference type="InterPro" id="IPR039663">
    <property type="entry name" value="AIP/AIPL1/TTC9"/>
</dbReference>
<evidence type="ECO:0000313" key="4">
    <source>
        <dbReference type="EnsemblProtists" id="HpaP806772"/>
    </source>
</evidence>
<organism evidence="4 5">
    <name type="scientific">Hyaloperonospora arabidopsidis (strain Emoy2)</name>
    <name type="common">Downy mildew agent</name>
    <name type="synonym">Peronospora arabidopsidis</name>
    <dbReference type="NCBI Taxonomy" id="559515"/>
    <lineage>
        <taxon>Eukaryota</taxon>
        <taxon>Sar</taxon>
        <taxon>Stramenopiles</taxon>
        <taxon>Oomycota</taxon>
        <taxon>Peronosporomycetes</taxon>
        <taxon>Peronosporales</taxon>
        <taxon>Peronosporaceae</taxon>
        <taxon>Hyaloperonospora</taxon>
    </lineage>
</organism>
<dbReference type="InParanoid" id="M4BK40"/>
<reference evidence="5" key="1">
    <citation type="journal article" date="2010" name="Science">
        <title>Signatures of adaptation to obligate biotrophy in the Hyaloperonospora arabidopsidis genome.</title>
        <authorList>
            <person name="Baxter L."/>
            <person name="Tripathy S."/>
            <person name="Ishaque N."/>
            <person name="Boot N."/>
            <person name="Cabral A."/>
            <person name="Kemen E."/>
            <person name="Thines M."/>
            <person name="Ah-Fong A."/>
            <person name="Anderson R."/>
            <person name="Badejoko W."/>
            <person name="Bittner-Eddy P."/>
            <person name="Boore J.L."/>
            <person name="Chibucos M.C."/>
            <person name="Coates M."/>
            <person name="Dehal P."/>
            <person name="Delehaunty K."/>
            <person name="Dong S."/>
            <person name="Downton P."/>
            <person name="Dumas B."/>
            <person name="Fabro G."/>
            <person name="Fronick C."/>
            <person name="Fuerstenberg S.I."/>
            <person name="Fulton L."/>
            <person name="Gaulin E."/>
            <person name="Govers F."/>
            <person name="Hughes L."/>
            <person name="Humphray S."/>
            <person name="Jiang R.H."/>
            <person name="Judelson H."/>
            <person name="Kamoun S."/>
            <person name="Kyung K."/>
            <person name="Meijer H."/>
            <person name="Minx P."/>
            <person name="Morris P."/>
            <person name="Nelson J."/>
            <person name="Phuntumart V."/>
            <person name="Qutob D."/>
            <person name="Rehmany A."/>
            <person name="Rougon-Cardoso A."/>
            <person name="Ryden P."/>
            <person name="Torto-Alalibo T."/>
            <person name="Studholme D."/>
            <person name="Wang Y."/>
            <person name="Win J."/>
            <person name="Wood J."/>
            <person name="Clifton S.W."/>
            <person name="Rogers J."/>
            <person name="Van den Ackerveken G."/>
            <person name="Jones J.D."/>
            <person name="McDowell J.M."/>
            <person name="Beynon J."/>
            <person name="Tyler B.M."/>
        </authorList>
    </citation>
    <scope>NUCLEOTIDE SEQUENCE [LARGE SCALE GENOMIC DNA]</scope>
    <source>
        <strain evidence="5">Emoy2</strain>
    </source>
</reference>
<dbReference type="EnsemblProtists" id="HpaT806772">
    <property type="protein sequence ID" value="HpaP806772"/>
    <property type="gene ID" value="HpaG806772"/>
</dbReference>
<dbReference type="SMART" id="SM00028">
    <property type="entry name" value="TPR"/>
    <property type="match status" value="3"/>
</dbReference>
<dbReference type="Gene3D" id="1.25.40.10">
    <property type="entry name" value="Tetratricopeptide repeat domain"/>
    <property type="match status" value="1"/>
</dbReference>
<dbReference type="Proteomes" id="UP000011713">
    <property type="component" value="Unassembled WGS sequence"/>
</dbReference>
<keyword evidence="5" id="KW-1185">Reference proteome</keyword>
<dbReference type="STRING" id="559515.M4BK40"/>
<accession>M4BK40</accession>